<dbReference type="SUPFAM" id="SSF53822">
    <property type="entry name" value="Periplasmic binding protein-like I"/>
    <property type="match status" value="1"/>
</dbReference>
<dbReference type="InterPro" id="IPR028081">
    <property type="entry name" value="Leu-bd"/>
</dbReference>
<evidence type="ECO:0000256" key="1">
    <source>
        <dbReference type="ARBA" id="ARBA00022729"/>
    </source>
</evidence>
<reference evidence="3 4" key="1">
    <citation type="submission" date="2019-11" db="EMBL/GenBank/DDBJ databases">
        <title>Whole genome sequence of Haloferax sp. MBLA0076.</title>
        <authorList>
            <person name="Seo M.-J."/>
            <person name="Cho E.-S."/>
        </authorList>
    </citation>
    <scope>NUCLEOTIDE SEQUENCE [LARGE SCALE GENOMIC DNA]</scope>
    <source>
        <strain evidence="3 4">MBLA0076</strain>
    </source>
</reference>
<dbReference type="PANTHER" id="PTHR30483:SF6">
    <property type="entry name" value="PERIPLASMIC BINDING PROTEIN OF ABC TRANSPORTER FOR NATURAL AMINO ACIDS"/>
    <property type="match status" value="1"/>
</dbReference>
<evidence type="ECO:0000313" key="4">
    <source>
        <dbReference type="Proteomes" id="UP000439022"/>
    </source>
</evidence>
<organism evidence="3 4">
    <name type="scientific">Haloferax litoreum</name>
    <dbReference type="NCBI Taxonomy" id="2666140"/>
    <lineage>
        <taxon>Archaea</taxon>
        <taxon>Methanobacteriati</taxon>
        <taxon>Methanobacteriota</taxon>
        <taxon>Stenosarchaea group</taxon>
        <taxon>Halobacteria</taxon>
        <taxon>Halobacteriales</taxon>
        <taxon>Haloferacaceae</taxon>
        <taxon>Haloferax</taxon>
    </lineage>
</organism>
<feature type="domain" description="Leucine-binding protein" evidence="2">
    <location>
        <begin position="49"/>
        <end position="350"/>
    </location>
</feature>
<dbReference type="Proteomes" id="UP000439022">
    <property type="component" value="Unassembled WGS sequence"/>
</dbReference>
<gene>
    <name evidence="3" type="ORF">GJR96_16495</name>
</gene>
<proteinExistence type="predicted"/>
<evidence type="ECO:0000259" key="2">
    <source>
        <dbReference type="Pfam" id="PF13458"/>
    </source>
</evidence>
<name>A0A6A8GMM6_9EURY</name>
<dbReference type="PANTHER" id="PTHR30483">
    <property type="entry name" value="LEUCINE-SPECIFIC-BINDING PROTEIN"/>
    <property type="match status" value="1"/>
</dbReference>
<dbReference type="InterPro" id="IPR028082">
    <property type="entry name" value="Peripla_BP_I"/>
</dbReference>
<dbReference type="Pfam" id="PF13458">
    <property type="entry name" value="Peripla_BP_6"/>
    <property type="match status" value="1"/>
</dbReference>
<sequence>MRTPITRRDAMKALGASGTFALAGCIGETGGGENQTVLLGQPTVSTSKWDFLQPAVTAATEMTIQEVNDAGGPLGNDMEFKQRETALKPQQARTVVQQFKNNDGATVIGGLLSSEVTPLVDFLTSQEIPIVSNWLGTTAVDTRGGDHGTPDDVSDDEWVWRTQISDSIHTAGAAQKMVSEGYENVAILNGTAQGERSWADAFEKWFTNGGGEVVNRIEVEEGKSTYKAELDRLFEADFDAWGLATGLNDVVTILREWSNAGYGGQLILEDALRDEALIENAGEQAEGAWIASPTGQGPAYDAFEEKYKSFKSDPPALHAWAVTCYDMVNVVALAAHRAGSADPTEVEKNLGPVTRQGGTTVSNFADGKEALDNGDEVQYQGAATPCTFTEYGNVLGNVAIERVTPSAFEQVDVIPASDLENVLDEY</sequence>
<comment type="caution">
    <text evidence="3">The sequence shown here is derived from an EMBL/GenBank/DDBJ whole genome shotgun (WGS) entry which is preliminary data.</text>
</comment>
<protein>
    <submittedName>
        <fullName evidence="3">ABC transporter substrate-binding protein</fullName>
    </submittedName>
</protein>
<keyword evidence="4" id="KW-1185">Reference proteome</keyword>
<evidence type="ECO:0000313" key="3">
    <source>
        <dbReference type="EMBL" id="MRX23547.1"/>
    </source>
</evidence>
<accession>A0A6A8GMM6</accession>
<dbReference type="PROSITE" id="PS51257">
    <property type="entry name" value="PROKAR_LIPOPROTEIN"/>
    <property type="match status" value="1"/>
</dbReference>
<dbReference type="AlphaFoldDB" id="A0A6A8GMM6"/>
<dbReference type="EMBL" id="WKJO01000002">
    <property type="protein sequence ID" value="MRX23547.1"/>
    <property type="molecule type" value="Genomic_DNA"/>
</dbReference>
<dbReference type="Gene3D" id="3.40.50.2300">
    <property type="match status" value="2"/>
</dbReference>
<dbReference type="InterPro" id="IPR051010">
    <property type="entry name" value="BCAA_transport"/>
</dbReference>
<dbReference type="RefSeq" id="WP_151164543.1">
    <property type="nucleotide sequence ID" value="NZ_WKJO01000002.1"/>
</dbReference>
<keyword evidence="1" id="KW-0732">Signal</keyword>